<dbReference type="RefSeq" id="XP_068366992.1">
    <property type="nucleotide sequence ID" value="XM_068498630.1"/>
</dbReference>
<evidence type="ECO:0000313" key="5">
    <source>
        <dbReference type="Proteomes" id="UP000179807"/>
    </source>
</evidence>
<dbReference type="AlphaFoldDB" id="A0A1J4KSJ4"/>
<dbReference type="InterPro" id="IPR001910">
    <property type="entry name" value="Inosine/uridine_hydrolase_dom"/>
</dbReference>
<evidence type="ECO:0000256" key="1">
    <source>
        <dbReference type="ARBA" id="ARBA00009176"/>
    </source>
</evidence>
<organism evidence="4 5">
    <name type="scientific">Tritrichomonas foetus</name>
    <dbReference type="NCBI Taxonomy" id="1144522"/>
    <lineage>
        <taxon>Eukaryota</taxon>
        <taxon>Metamonada</taxon>
        <taxon>Parabasalia</taxon>
        <taxon>Tritrichomonadida</taxon>
        <taxon>Tritrichomonadidae</taxon>
        <taxon>Tritrichomonas</taxon>
    </lineage>
</organism>
<dbReference type="GeneID" id="94833334"/>
<sequence length="273" mass="30735">MSHPNQVKILSIGIPTNIGLALKKRPDIAGLINEIVAMGGGGYIYDNPQGRAKISYYKQNEPWTEDYNMKVEPPFPLPTPSNSEKRDTNETENNNENNSNEMPNFVINGNIVHLFPNHNFSGDTIASKIMFDTPDLRIRIIPHAVTSKFWLTGRSIEHLKNKSQELFDKSLELKFREPTQPSQVVGINLYEWFIRRNGNGNGQCPHDPLTVHEAAFGSDLSSAKYIPGTFIIHKWAAYATFVPHNDGKHLLGIEAINPDDFLNQLTSVLIEKD</sequence>
<feature type="compositionally biased region" description="Low complexity" evidence="2">
    <location>
        <begin position="91"/>
        <end position="101"/>
    </location>
</feature>
<dbReference type="Pfam" id="PF01156">
    <property type="entry name" value="IU_nuc_hydro"/>
    <property type="match status" value="1"/>
</dbReference>
<protein>
    <recommendedName>
        <fullName evidence="3">Inosine/uridine-preferring nucleoside hydrolase domain-containing protein</fullName>
    </recommendedName>
</protein>
<comment type="similarity">
    <text evidence="1">Belongs to the IUNH family.</text>
</comment>
<comment type="caution">
    <text evidence="4">The sequence shown here is derived from an EMBL/GenBank/DDBJ whole genome shotgun (WGS) entry which is preliminary data.</text>
</comment>
<dbReference type="Proteomes" id="UP000179807">
    <property type="component" value="Unassembled WGS sequence"/>
</dbReference>
<keyword evidence="5" id="KW-1185">Reference proteome</keyword>
<reference evidence="4" key="1">
    <citation type="submission" date="2016-10" db="EMBL/GenBank/DDBJ databases">
        <authorList>
            <person name="Benchimol M."/>
            <person name="Almeida L.G."/>
            <person name="Vasconcelos A.T."/>
            <person name="Perreira-Neves A."/>
            <person name="Rosa I.A."/>
            <person name="Tasca T."/>
            <person name="Bogo M.R."/>
            <person name="de Souza W."/>
        </authorList>
    </citation>
    <scope>NUCLEOTIDE SEQUENCE [LARGE SCALE GENOMIC DNA]</scope>
    <source>
        <strain evidence="4">K</strain>
    </source>
</reference>
<dbReference type="EMBL" id="MLAK01000461">
    <property type="protein sequence ID" value="OHT13856.1"/>
    <property type="molecule type" value="Genomic_DNA"/>
</dbReference>
<proteinExistence type="inferred from homology"/>
<dbReference type="OrthoDB" id="31079at2759"/>
<feature type="region of interest" description="Disordered" evidence="2">
    <location>
        <begin position="67"/>
        <end position="102"/>
    </location>
</feature>
<dbReference type="GO" id="GO:0016799">
    <property type="term" value="F:hydrolase activity, hydrolyzing N-glycosyl compounds"/>
    <property type="evidence" value="ECO:0007669"/>
    <property type="project" value="InterPro"/>
</dbReference>
<name>A0A1J4KSJ4_9EUKA</name>
<evidence type="ECO:0000256" key="2">
    <source>
        <dbReference type="SAM" id="MobiDB-lite"/>
    </source>
</evidence>
<accession>A0A1J4KSJ4</accession>
<dbReference type="InterPro" id="IPR036452">
    <property type="entry name" value="Ribo_hydro-like"/>
</dbReference>
<evidence type="ECO:0000259" key="3">
    <source>
        <dbReference type="Pfam" id="PF01156"/>
    </source>
</evidence>
<dbReference type="Gene3D" id="3.90.245.10">
    <property type="entry name" value="Ribonucleoside hydrolase-like"/>
    <property type="match status" value="1"/>
</dbReference>
<dbReference type="SUPFAM" id="SSF53590">
    <property type="entry name" value="Nucleoside hydrolase"/>
    <property type="match status" value="2"/>
</dbReference>
<gene>
    <name evidence="4" type="ORF">TRFO_15867</name>
</gene>
<evidence type="ECO:0000313" key="4">
    <source>
        <dbReference type="EMBL" id="OHT13856.1"/>
    </source>
</evidence>
<dbReference type="VEuPathDB" id="TrichDB:TRFO_15867"/>
<feature type="domain" description="Inosine/uridine-preferring nucleoside hydrolase" evidence="3">
    <location>
        <begin position="2"/>
        <end position="212"/>
    </location>
</feature>